<name>W6JKV9_9POXV</name>
<organism evidence="1 2">
    <name type="scientific">Alphaentomopoxvirus acuprea</name>
    <dbReference type="NCBI Taxonomy" id="62099"/>
    <lineage>
        <taxon>Viruses</taxon>
        <taxon>Varidnaviria</taxon>
        <taxon>Bamfordvirae</taxon>
        <taxon>Nucleocytoviricota</taxon>
        <taxon>Pokkesviricetes</taxon>
        <taxon>Chitovirales</taxon>
        <taxon>Poxviridae</taxon>
        <taxon>Entomopoxvirinae</taxon>
        <taxon>Alphaentomopoxvirus</taxon>
    </lineage>
</organism>
<accession>W6JKV9</accession>
<evidence type="ECO:0000313" key="1">
    <source>
        <dbReference type="EMBL" id="BAO49430.1"/>
    </source>
</evidence>
<protein>
    <submittedName>
        <fullName evidence="1">Uncharacterized protein</fullName>
    </submittedName>
</protein>
<reference evidence="1 2" key="1">
    <citation type="journal article" date="2014" name="Virology">
        <title>The complete genome sequence of the Alphaentomopoxvirus Anomala cuprea entomopoxvirus, including its terminal hairpin loop sequences, suggests a potentially unique mode of apoptosis inhibition and mode of DNA replication.</title>
        <authorList>
            <person name="Mitsuhashi W."/>
            <person name="Miyamoto K."/>
            <person name="Wada S."/>
        </authorList>
    </citation>
    <scope>NUCLEOTIDE SEQUENCE [LARGE SCALE GENOMIC DNA]</scope>
    <source>
        <strain evidence="1">CV6M</strain>
    </source>
</reference>
<dbReference type="EMBL" id="AP013055">
    <property type="protein sequence ID" value="BAO49430.1"/>
    <property type="molecule type" value="Genomic_DNA"/>
</dbReference>
<dbReference type="RefSeq" id="YP_009001543.1">
    <property type="nucleotide sequence ID" value="NC_023426.1"/>
</dbReference>
<dbReference type="KEGG" id="vg:18263499"/>
<sequence>MDRRECNSYDKKKDDIDINRICVDKICIDKVTICNVDIHIKICKKHKKDKRNDCCDDSCEYESKEMNYANRNFNIMNDL</sequence>
<dbReference type="Proteomes" id="UP000174145">
    <property type="component" value="Segment"/>
</dbReference>
<dbReference type="GeneID" id="18263499"/>
<keyword evidence="2" id="KW-1185">Reference proteome</keyword>
<evidence type="ECO:0000313" key="2">
    <source>
        <dbReference type="Proteomes" id="UP000174145"/>
    </source>
</evidence>
<proteinExistence type="predicted"/>